<comment type="caution">
    <text evidence="6">The sequence shown here is derived from an EMBL/GenBank/DDBJ whole genome shotgun (WGS) entry which is preliminary data.</text>
</comment>
<evidence type="ECO:0000256" key="3">
    <source>
        <dbReference type="ARBA" id="ARBA00022729"/>
    </source>
</evidence>
<evidence type="ECO:0000259" key="5">
    <source>
        <dbReference type="Pfam" id="PF13407"/>
    </source>
</evidence>
<comment type="subcellular location">
    <subcellularLocation>
        <location evidence="1">Cell envelope</location>
    </subcellularLocation>
</comment>
<dbReference type="Gene3D" id="3.40.50.2300">
    <property type="match status" value="2"/>
</dbReference>
<gene>
    <name evidence="6" type="ORF">VW23_017355</name>
</gene>
<evidence type="ECO:0000256" key="4">
    <source>
        <dbReference type="SAM" id="SignalP"/>
    </source>
</evidence>
<proteinExistence type="inferred from homology"/>
<name>A0A1E5XRH5_9HYPH</name>
<dbReference type="InterPro" id="IPR028082">
    <property type="entry name" value="Peripla_BP_I"/>
</dbReference>
<dbReference type="AlphaFoldDB" id="A0A1E5XRH5"/>
<organism evidence="6 7">
    <name type="scientific">Devosia insulae DS-56</name>
    <dbReference type="NCBI Taxonomy" id="1116389"/>
    <lineage>
        <taxon>Bacteria</taxon>
        <taxon>Pseudomonadati</taxon>
        <taxon>Pseudomonadota</taxon>
        <taxon>Alphaproteobacteria</taxon>
        <taxon>Hyphomicrobiales</taxon>
        <taxon>Devosiaceae</taxon>
        <taxon>Devosia</taxon>
    </lineage>
</organism>
<evidence type="ECO:0000313" key="7">
    <source>
        <dbReference type="Proteomes" id="UP000095463"/>
    </source>
</evidence>
<evidence type="ECO:0000256" key="1">
    <source>
        <dbReference type="ARBA" id="ARBA00004196"/>
    </source>
</evidence>
<comment type="similarity">
    <text evidence="2">Belongs to the bacterial solute-binding protein 2 family.</text>
</comment>
<evidence type="ECO:0000256" key="2">
    <source>
        <dbReference type="ARBA" id="ARBA00007639"/>
    </source>
</evidence>
<reference evidence="6 7" key="1">
    <citation type="journal article" date="2015" name="Genome Announc.">
        <title>Genome Assemblies of Three Soil-Associated Devosia species: D. insulae, D. limi, and D. soli.</title>
        <authorList>
            <person name="Hassan Y.I."/>
            <person name="Lepp D."/>
            <person name="Zhou T."/>
        </authorList>
    </citation>
    <scope>NUCLEOTIDE SEQUENCE [LARGE SCALE GENOMIC DNA]</scope>
    <source>
        <strain evidence="6 7">DS-56</strain>
    </source>
</reference>
<keyword evidence="3 4" id="KW-0732">Signal</keyword>
<dbReference type="GO" id="GO:0030313">
    <property type="term" value="C:cell envelope"/>
    <property type="evidence" value="ECO:0007669"/>
    <property type="project" value="UniProtKB-SubCell"/>
</dbReference>
<dbReference type="PANTHER" id="PTHR46847">
    <property type="entry name" value="D-ALLOSE-BINDING PERIPLASMIC PROTEIN-RELATED"/>
    <property type="match status" value="1"/>
</dbReference>
<dbReference type="OrthoDB" id="257716at2"/>
<feature type="signal peptide" evidence="4">
    <location>
        <begin position="1"/>
        <end position="26"/>
    </location>
</feature>
<dbReference type="GO" id="GO:0030246">
    <property type="term" value="F:carbohydrate binding"/>
    <property type="evidence" value="ECO:0007669"/>
    <property type="project" value="UniProtKB-ARBA"/>
</dbReference>
<feature type="domain" description="Periplasmic binding protein" evidence="5">
    <location>
        <begin position="55"/>
        <end position="290"/>
    </location>
</feature>
<dbReference type="InterPro" id="IPR025997">
    <property type="entry name" value="SBP_2_dom"/>
</dbReference>
<sequence length="326" mass="33432">MKSIFKGLAGLAMGAALVAAPLAAIAQEAVDSGMTIYFQLGGNPGDSATLARELGARDAARILKVDLKEQHAGWDPQKMLVQANEALAAAPDAIIVMGHPGTDAMTSFINKAKEAGIVVVTNNNALPGTSMSYFGLDNYGAGRNLASLTIDKGGLKEGDKVVVYGAFIEGAPGSDVAKGTSEVLTENKIAFDALQWSNEAVADPSLSVPVLVAYLEANPDTKAIIVPGHSGITAVLGKVLADAGKQPGEVLASGFDISAGAIQGLKDGYITVVLDQQPYLQGFMPVVAAVLEKKYGLAGLNLNTGGGSVTKDNVEALEALVKTGIR</sequence>
<dbReference type="Proteomes" id="UP000095463">
    <property type="component" value="Unassembled WGS sequence"/>
</dbReference>
<feature type="chain" id="PRO_5009190427" description="Periplasmic binding protein domain-containing protein" evidence="4">
    <location>
        <begin position="27"/>
        <end position="326"/>
    </location>
</feature>
<dbReference type="PANTHER" id="PTHR46847:SF1">
    <property type="entry name" value="D-ALLOSE-BINDING PERIPLASMIC PROTEIN-RELATED"/>
    <property type="match status" value="1"/>
</dbReference>
<dbReference type="Pfam" id="PF13407">
    <property type="entry name" value="Peripla_BP_4"/>
    <property type="match status" value="1"/>
</dbReference>
<evidence type="ECO:0000313" key="6">
    <source>
        <dbReference type="EMBL" id="OEO31212.1"/>
    </source>
</evidence>
<dbReference type="SUPFAM" id="SSF53822">
    <property type="entry name" value="Periplasmic binding protein-like I"/>
    <property type="match status" value="1"/>
</dbReference>
<keyword evidence="7" id="KW-1185">Reference proteome</keyword>
<accession>A0A1E5XRH5</accession>
<protein>
    <recommendedName>
        <fullName evidence="5">Periplasmic binding protein domain-containing protein</fullName>
    </recommendedName>
</protein>
<dbReference type="EMBL" id="LAJE02000166">
    <property type="protein sequence ID" value="OEO31212.1"/>
    <property type="molecule type" value="Genomic_DNA"/>
</dbReference>
<dbReference type="RefSeq" id="WP_069909591.1">
    <property type="nucleotide sequence ID" value="NZ_LAJE02000166.1"/>
</dbReference>